<reference evidence="3" key="1">
    <citation type="submission" date="2013-05" db="EMBL/GenBank/DDBJ databases">
        <title>The Genome sequence of Mucor circinelloides f. circinelloides 1006PhL.</title>
        <authorList>
            <consortium name="The Broad Institute Genomics Platform"/>
            <person name="Cuomo C."/>
            <person name="Earl A."/>
            <person name="Findley K."/>
            <person name="Lee S.C."/>
            <person name="Walker B."/>
            <person name="Young S."/>
            <person name="Zeng Q."/>
            <person name="Gargeya S."/>
            <person name="Fitzgerald M."/>
            <person name="Haas B."/>
            <person name="Abouelleil A."/>
            <person name="Allen A.W."/>
            <person name="Alvarado L."/>
            <person name="Arachchi H.M."/>
            <person name="Berlin A.M."/>
            <person name="Chapman S.B."/>
            <person name="Gainer-Dewar J."/>
            <person name="Goldberg J."/>
            <person name="Griggs A."/>
            <person name="Gujja S."/>
            <person name="Hansen M."/>
            <person name="Howarth C."/>
            <person name="Imamovic A."/>
            <person name="Ireland A."/>
            <person name="Larimer J."/>
            <person name="McCowan C."/>
            <person name="Murphy C."/>
            <person name="Pearson M."/>
            <person name="Poon T.W."/>
            <person name="Priest M."/>
            <person name="Roberts A."/>
            <person name="Saif S."/>
            <person name="Shea T."/>
            <person name="Sisk P."/>
            <person name="Sykes S."/>
            <person name="Wortman J."/>
            <person name="Nusbaum C."/>
            <person name="Birren B."/>
        </authorList>
    </citation>
    <scope>NUCLEOTIDE SEQUENCE [LARGE SCALE GENOMIC DNA]</scope>
    <source>
        <strain evidence="3">1006PhL</strain>
    </source>
</reference>
<dbReference type="STRING" id="1220926.S2J9R2"/>
<dbReference type="Proteomes" id="UP000014254">
    <property type="component" value="Unassembled WGS sequence"/>
</dbReference>
<accession>S2J9R2</accession>
<keyword evidence="3" id="KW-1185">Reference proteome</keyword>
<dbReference type="EMBL" id="KE124018">
    <property type="protein sequence ID" value="EPB85197.1"/>
    <property type="molecule type" value="Genomic_DNA"/>
</dbReference>
<proteinExistence type="predicted"/>
<name>S2J9R2_MUCC1</name>
<dbReference type="InParanoid" id="S2J9R2"/>
<feature type="region of interest" description="Disordered" evidence="1">
    <location>
        <begin position="182"/>
        <end position="261"/>
    </location>
</feature>
<evidence type="ECO:0000313" key="3">
    <source>
        <dbReference type="Proteomes" id="UP000014254"/>
    </source>
</evidence>
<feature type="compositionally biased region" description="Gly residues" evidence="1">
    <location>
        <begin position="207"/>
        <end position="226"/>
    </location>
</feature>
<evidence type="ECO:0000313" key="2">
    <source>
        <dbReference type="EMBL" id="EPB85197.1"/>
    </source>
</evidence>
<dbReference type="VEuPathDB" id="FungiDB:HMPREF1544_08024"/>
<organism evidence="2 3">
    <name type="scientific">Mucor circinelloides f. circinelloides (strain 1006PhL)</name>
    <name type="common">Mucormycosis agent</name>
    <name type="synonym">Calyptromyces circinelloides</name>
    <dbReference type="NCBI Taxonomy" id="1220926"/>
    <lineage>
        <taxon>Eukaryota</taxon>
        <taxon>Fungi</taxon>
        <taxon>Fungi incertae sedis</taxon>
        <taxon>Mucoromycota</taxon>
        <taxon>Mucoromycotina</taxon>
        <taxon>Mucoromycetes</taxon>
        <taxon>Mucorales</taxon>
        <taxon>Mucorineae</taxon>
        <taxon>Mucoraceae</taxon>
        <taxon>Mucor</taxon>
    </lineage>
</organism>
<evidence type="ECO:0000256" key="1">
    <source>
        <dbReference type="SAM" id="MobiDB-lite"/>
    </source>
</evidence>
<sequence length="261" mass="28374">MHIFPTYQHALSTIDYVFAAWSFRHFVKDTAVGFIPAPWCENAVLEVNFNLRNSKWDPGLWRGNTAYINNLDFQAILETKIINNTIMESVDTNISPQEQWDMIKTATKKGVEHVHWRPLSIKHLEERKRARLLRSKPPNATLNNTCQEVHNNLQALMEILFLLRLRQELVLLVASWGNSGSNTVVTTDDSASDGLGVSGDSADYGDDSGGSGSDGGSDGCSSGDGGSDAPTEVASTSAPGDSGGSVVPNGGIYHPRTSNQL</sequence>
<dbReference type="OrthoDB" id="2443300at2759"/>
<protein>
    <submittedName>
        <fullName evidence="2">Uncharacterized protein</fullName>
    </submittedName>
</protein>
<dbReference type="AlphaFoldDB" id="S2J9R2"/>
<gene>
    <name evidence="2" type="ORF">HMPREF1544_08024</name>
</gene>